<comment type="caution">
    <text evidence="2">The sequence shown here is derived from an EMBL/GenBank/DDBJ whole genome shotgun (WGS) entry which is preliminary data.</text>
</comment>
<organism evidence="2 3">
    <name type="scientific">Trifolium medium</name>
    <dbReference type="NCBI Taxonomy" id="97028"/>
    <lineage>
        <taxon>Eukaryota</taxon>
        <taxon>Viridiplantae</taxon>
        <taxon>Streptophyta</taxon>
        <taxon>Embryophyta</taxon>
        <taxon>Tracheophyta</taxon>
        <taxon>Spermatophyta</taxon>
        <taxon>Magnoliopsida</taxon>
        <taxon>eudicotyledons</taxon>
        <taxon>Gunneridae</taxon>
        <taxon>Pentapetalae</taxon>
        <taxon>rosids</taxon>
        <taxon>fabids</taxon>
        <taxon>Fabales</taxon>
        <taxon>Fabaceae</taxon>
        <taxon>Papilionoideae</taxon>
        <taxon>50 kb inversion clade</taxon>
        <taxon>NPAAA clade</taxon>
        <taxon>Hologalegina</taxon>
        <taxon>IRL clade</taxon>
        <taxon>Trifolieae</taxon>
        <taxon>Trifolium</taxon>
    </lineage>
</organism>
<reference evidence="2 3" key="1">
    <citation type="journal article" date="2018" name="Front. Plant Sci.">
        <title>Red Clover (Trifolium pratense) and Zigzag Clover (T. medium) - A Picture of Genomic Similarities and Differences.</title>
        <authorList>
            <person name="Dluhosova J."/>
            <person name="Istvanek J."/>
            <person name="Nedelnik J."/>
            <person name="Repkova J."/>
        </authorList>
    </citation>
    <scope>NUCLEOTIDE SEQUENCE [LARGE SCALE GENOMIC DNA]</scope>
    <source>
        <strain evidence="3">cv. 10/8</strain>
        <tissue evidence="2">Leaf</tissue>
    </source>
</reference>
<protein>
    <submittedName>
        <fullName evidence="2">Uncharacterized protein</fullName>
    </submittedName>
</protein>
<dbReference type="Proteomes" id="UP000265520">
    <property type="component" value="Unassembled WGS sequence"/>
</dbReference>
<keyword evidence="3" id="KW-1185">Reference proteome</keyword>
<accession>A0A392SKM2</accession>
<evidence type="ECO:0000313" key="3">
    <source>
        <dbReference type="Proteomes" id="UP000265520"/>
    </source>
</evidence>
<dbReference type="AlphaFoldDB" id="A0A392SKM2"/>
<evidence type="ECO:0000313" key="2">
    <source>
        <dbReference type="EMBL" id="MCI49421.1"/>
    </source>
</evidence>
<evidence type="ECO:0000256" key="1">
    <source>
        <dbReference type="SAM" id="MobiDB-lite"/>
    </source>
</evidence>
<proteinExistence type="predicted"/>
<sequence length="101" mass="11083">VPDPLSQLVVDDPTSKGSKRKNQEETTRISIEIPKKEEDATADGGETDALVHIAKKKRATRSNTRRSLLQGGSAQNLAAGVTPWPKNLQRWLLKTLKSPVL</sequence>
<feature type="non-terminal residue" evidence="2">
    <location>
        <position position="101"/>
    </location>
</feature>
<name>A0A392SKM2_9FABA</name>
<dbReference type="EMBL" id="LXQA010400944">
    <property type="protein sequence ID" value="MCI49421.1"/>
    <property type="molecule type" value="Genomic_DNA"/>
</dbReference>
<feature type="region of interest" description="Disordered" evidence="1">
    <location>
        <begin position="1"/>
        <end position="47"/>
    </location>
</feature>
<feature type="compositionally biased region" description="Basic and acidic residues" evidence="1">
    <location>
        <begin position="21"/>
        <end position="39"/>
    </location>
</feature>
<feature type="non-terminal residue" evidence="2">
    <location>
        <position position="1"/>
    </location>
</feature>